<name>A0A3M7QGT9_BRAPC</name>
<organism evidence="1 2">
    <name type="scientific">Brachionus plicatilis</name>
    <name type="common">Marine rotifer</name>
    <name type="synonym">Brachionus muelleri</name>
    <dbReference type="NCBI Taxonomy" id="10195"/>
    <lineage>
        <taxon>Eukaryota</taxon>
        <taxon>Metazoa</taxon>
        <taxon>Spiralia</taxon>
        <taxon>Gnathifera</taxon>
        <taxon>Rotifera</taxon>
        <taxon>Eurotatoria</taxon>
        <taxon>Monogononta</taxon>
        <taxon>Pseudotrocha</taxon>
        <taxon>Ploima</taxon>
        <taxon>Brachionidae</taxon>
        <taxon>Brachionus</taxon>
    </lineage>
</organism>
<evidence type="ECO:0000313" key="1">
    <source>
        <dbReference type="EMBL" id="RNA10442.1"/>
    </source>
</evidence>
<evidence type="ECO:0000313" key="2">
    <source>
        <dbReference type="Proteomes" id="UP000276133"/>
    </source>
</evidence>
<dbReference type="EMBL" id="REGN01006201">
    <property type="protein sequence ID" value="RNA10442.1"/>
    <property type="molecule type" value="Genomic_DNA"/>
</dbReference>
<dbReference type="AlphaFoldDB" id="A0A3M7QGT9"/>
<keyword evidence="2" id="KW-1185">Reference proteome</keyword>
<proteinExistence type="predicted"/>
<gene>
    <name evidence="1" type="ORF">BpHYR1_036789</name>
</gene>
<feature type="non-terminal residue" evidence="1">
    <location>
        <position position="1"/>
    </location>
</feature>
<accession>A0A3M7QGT9</accession>
<comment type="caution">
    <text evidence="1">The sequence shown here is derived from an EMBL/GenBank/DDBJ whole genome shotgun (WGS) entry which is preliminary data.</text>
</comment>
<protein>
    <submittedName>
        <fullName evidence="1">Uncharacterized protein</fullName>
    </submittedName>
</protein>
<dbReference type="Proteomes" id="UP000276133">
    <property type="component" value="Unassembled WGS sequence"/>
</dbReference>
<sequence>SCLQQAIFPPLCLEHSRFQLYLHHNRRLFFVRSPFPRIDSTEPHDFIHGRCLLTSVLIQSVLELVDGYGLNDLLGALLVGWKWSDKAVLVGASSCSTVDFDRQGYVPVYNVGACVTFIELNKITSSHIICFIRKSKIHELSRRTLVEMVSSFERELFTETLNFLLATNKSNGIKPQNSSVVTLMKNEMNGLIIS</sequence>
<reference evidence="1 2" key="1">
    <citation type="journal article" date="2018" name="Sci. Rep.">
        <title>Genomic signatures of local adaptation to the degree of environmental predictability in rotifers.</title>
        <authorList>
            <person name="Franch-Gras L."/>
            <person name="Hahn C."/>
            <person name="Garcia-Roger E.M."/>
            <person name="Carmona M.J."/>
            <person name="Serra M."/>
            <person name="Gomez A."/>
        </authorList>
    </citation>
    <scope>NUCLEOTIDE SEQUENCE [LARGE SCALE GENOMIC DNA]</scope>
    <source>
        <strain evidence="1">HYR1</strain>
    </source>
</reference>